<proteinExistence type="predicted"/>
<dbReference type="Proteomes" id="UP000016016">
    <property type="component" value="Unassembled WGS sequence"/>
</dbReference>
<protein>
    <submittedName>
        <fullName evidence="2">Uncharacterized protein</fullName>
    </submittedName>
</protein>
<evidence type="ECO:0000313" key="2">
    <source>
        <dbReference type="EMBL" id="EFN90781.1"/>
    </source>
</evidence>
<accession>E1GX06</accession>
<feature type="region of interest" description="Disordered" evidence="1">
    <location>
        <begin position="20"/>
        <end position="49"/>
    </location>
</feature>
<evidence type="ECO:0000313" key="3">
    <source>
        <dbReference type="Proteomes" id="UP000016016"/>
    </source>
</evidence>
<dbReference type="EMBL" id="ADFQ01000084">
    <property type="protein sequence ID" value="EFN90781.1"/>
    <property type="molecule type" value="Genomic_DNA"/>
</dbReference>
<evidence type="ECO:0000256" key="1">
    <source>
        <dbReference type="SAM" id="MobiDB-lite"/>
    </source>
</evidence>
<gene>
    <name evidence="2" type="ORF">HMPREF9018_0124</name>
</gene>
<dbReference type="RefSeq" id="WP_008449991.1">
    <property type="nucleotide sequence ID" value="NZ_ADFQ01000084.1"/>
</dbReference>
<organism evidence="2 3">
    <name type="scientific">Prevotella amnii CRIS 21A-A</name>
    <dbReference type="NCBI Taxonomy" id="679191"/>
    <lineage>
        <taxon>Bacteria</taxon>
        <taxon>Pseudomonadati</taxon>
        <taxon>Bacteroidota</taxon>
        <taxon>Bacteroidia</taxon>
        <taxon>Bacteroidales</taxon>
        <taxon>Prevotellaceae</taxon>
        <taxon>Prevotella</taxon>
    </lineage>
</organism>
<comment type="caution">
    <text evidence="2">The sequence shown here is derived from an EMBL/GenBank/DDBJ whole genome shotgun (WGS) entry which is preliminary data.</text>
</comment>
<dbReference type="AlphaFoldDB" id="E1GX06"/>
<reference evidence="2 3" key="1">
    <citation type="submission" date="2010-09" db="EMBL/GenBank/DDBJ databases">
        <authorList>
            <person name="Harkins D.M."/>
            <person name="Madupu R."/>
            <person name="Durkin A.S."/>
            <person name="Torralba M."/>
            <person name="Methe B."/>
            <person name="Sutton G.G."/>
            <person name="Nelson K.E."/>
        </authorList>
    </citation>
    <scope>NUCLEOTIDE SEQUENCE [LARGE SCALE GENOMIC DNA]</scope>
    <source>
        <strain evidence="2 3">CRIS 21A-A</strain>
    </source>
</reference>
<sequence length="49" mass="5311">MFELAVCACIFGAGIKAALGGGNSRKSGKRNSNYKDAMGWSHDHHQKLF</sequence>
<name>E1GX06_9BACT</name>